<dbReference type="InterPro" id="IPR017452">
    <property type="entry name" value="GPCR_Rhodpsn_7TM"/>
</dbReference>
<evidence type="ECO:0000313" key="6">
    <source>
        <dbReference type="Proteomes" id="UP000005239"/>
    </source>
</evidence>
<dbReference type="AlphaFoldDB" id="A0A2A6B510"/>
<evidence type="ECO:0000256" key="1">
    <source>
        <dbReference type="ARBA" id="ARBA00004370"/>
    </source>
</evidence>
<name>A0A2A6B510_PRIPA</name>
<reference evidence="5" key="2">
    <citation type="submission" date="2022-06" db="UniProtKB">
        <authorList>
            <consortium name="EnsemblMetazoa"/>
        </authorList>
    </citation>
    <scope>IDENTIFICATION</scope>
    <source>
        <strain evidence="5">PS312</strain>
    </source>
</reference>
<gene>
    <name evidence="5" type="primary">WBGene00096503</name>
</gene>
<dbReference type="PANTHER" id="PTHR22718">
    <property type="entry name" value="SERPENTINE RECEPTOR, CLASS X"/>
    <property type="match status" value="1"/>
</dbReference>
<comment type="subcellular location">
    <subcellularLocation>
        <location evidence="1">Membrane</location>
    </subcellularLocation>
</comment>
<evidence type="ECO:0000313" key="5">
    <source>
        <dbReference type="EnsemblMetazoa" id="PPA06949.1"/>
    </source>
</evidence>
<keyword evidence="4" id="KW-0472">Membrane</keyword>
<accession>A0A2A6B510</accession>
<sequence>KQVKLLNLLFLHSVGTNLLVRYADTITGGVNTGLNGPIRETGKHTYLLIVEALFGFIVAISNIVVIIILIAGWKRLMKNHFYIVVANLVVFTSLKAFVEIGFIIPYYVIRNEEGPTSSKYAFGIFPTKYEQAIFNVSILADYGILLIFELVELMAFRSSFLFRVNRYLTVTRSADAKEIQSPRLRTALFCVTAWISSGVIPLLFYLCDCYYTYNDSIKLYYNKCSVDIPWINTLLSCLIYLTYACAIIVFILYLLIFLFLRREKRKLSNRDRPTNKSTVQMKLLRQSAVVFILYACSMASVSILSFINPGETGFATIAYAENLLNLSIAAIYPICFVVMSGDMKSILISKLMPNASGKVS</sequence>
<dbReference type="Gene3D" id="1.20.1070.10">
    <property type="entry name" value="Rhodopsin 7-helix transmembrane proteins"/>
    <property type="match status" value="1"/>
</dbReference>
<evidence type="ECO:0000256" key="4">
    <source>
        <dbReference type="ARBA" id="ARBA00023136"/>
    </source>
</evidence>
<dbReference type="SUPFAM" id="SSF81321">
    <property type="entry name" value="Family A G protein-coupled receptor-like"/>
    <property type="match status" value="1"/>
</dbReference>
<dbReference type="PROSITE" id="PS50262">
    <property type="entry name" value="G_PROTEIN_RECEP_F1_2"/>
    <property type="match status" value="1"/>
</dbReference>
<organism evidence="5 6">
    <name type="scientific">Pristionchus pacificus</name>
    <name type="common">Parasitic nematode worm</name>
    <dbReference type="NCBI Taxonomy" id="54126"/>
    <lineage>
        <taxon>Eukaryota</taxon>
        <taxon>Metazoa</taxon>
        <taxon>Ecdysozoa</taxon>
        <taxon>Nematoda</taxon>
        <taxon>Chromadorea</taxon>
        <taxon>Rhabditida</taxon>
        <taxon>Rhabditina</taxon>
        <taxon>Diplogasteromorpha</taxon>
        <taxon>Diplogasteroidea</taxon>
        <taxon>Neodiplogasteridae</taxon>
        <taxon>Pristionchus</taxon>
    </lineage>
</organism>
<evidence type="ECO:0000256" key="2">
    <source>
        <dbReference type="ARBA" id="ARBA00022692"/>
    </source>
</evidence>
<dbReference type="EnsemblMetazoa" id="PPA06949.1">
    <property type="protein sequence ID" value="PPA06949.1"/>
    <property type="gene ID" value="WBGene00096503"/>
</dbReference>
<evidence type="ECO:0000256" key="3">
    <source>
        <dbReference type="ARBA" id="ARBA00022989"/>
    </source>
</evidence>
<keyword evidence="3" id="KW-1133">Transmembrane helix</keyword>
<keyword evidence="6" id="KW-1185">Reference proteome</keyword>
<dbReference type="PANTHER" id="PTHR22718:SF25">
    <property type="entry name" value="G-PROTEIN COUPLED RECEPTORS FAMILY 1 PROFILE DOMAIN-CONTAINING PROTEIN"/>
    <property type="match status" value="1"/>
</dbReference>
<keyword evidence="2" id="KW-0812">Transmembrane</keyword>
<proteinExistence type="predicted"/>
<dbReference type="Proteomes" id="UP000005239">
    <property type="component" value="Unassembled WGS sequence"/>
</dbReference>
<protein>
    <submittedName>
        <fullName evidence="5">G protein-coupled receptor</fullName>
    </submittedName>
</protein>
<dbReference type="GO" id="GO:0016020">
    <property type="term" value="C:membrane"/>
    <property type="evidence" value="ECO:0007669"/>
    <property type="project" value="UniProtKB-SubCell"/>
</dbReference>
<accession>A0A8R1U5N9</accession>
<reference evidence="6" key="1">
    <citation type="journal article" date="2008" name="Nat. Genet.">
        <title>The Pristionchus pacificus genome provides a unique perspective on nematode lifestyle and parasitism.</title>
        <authorList>
            <person name="Dieterich C."/>
            <person name="Clifton S.W."/>
            <person name="Schuster L.N."/>
            <person name="Chinwalla A."/>
            <person name="Delehaunty K."/>
            <person name="Dinkelacker I."/>
            <person name="Fulton L."/>
            <person name="Fulton R."/>
            <person name="Godfrey J."/>
            <person name="Minx P."/>
            <person name="Mitreva M."/>
            <person name="Roeseler W."/>
            <person name="Tian H."/>
            <person name="Witte H."/>
            <person name="Yang S.P."/>
            <person name="Wilson R.K."/>
            <person name="Sommer R.J."/>
        </authorList>
    </citation>
    <scope>NUCLEOTIDE SEQUENCE [LARGE SCALE GENOMIC DNA]</scope>
    <source>
        <strain evidence="6">PS312</strain>
    </source>
</reference>